<name>A0A6L7F0L1_9ACTN</name>
<keyword evidence="1" id="KW-0489">Methyltransferase</keyword>
<organism evidence="1 2">
    <name type="scientific">Nocardioides flavescens</name>
    <dbReference type="NCBI Taxonomy" id="2691959"/>
    <lineage>
        <taxon>Bacteria</taxon>
        <taxon>Bacillati</taxon>
        <taxon>Actinomycetota</taxon>
        <taxon>Actinomycetes</taxon>
        <taxon>Propionibacteriales</taxon>
        <taxon>Nocardioidaceae</taxon>
        <taxon>Nocardioides</taxon>
    </lineage>
</organism>
<dbReference type="GO" id="GO:0032259">
    <property type="term" value="P:methylation"/>
    <property type="evidence" value="ECO:0007669"/>
    <property type="project" value="UniProtKB-KW"/>
</dbReference>
<dbReference type="EMBL" id="WUEK01000008">
    <property type="protein sequence ID" value="MXG90625.1"/>
    <property type="molecule type" value="Genomic_DNA"/>
</dbReference>
<dbReference type="RefSeq" id="WP_160878557.1">
    <property type="nucleotide sequence ID" value="NZ_WUEK01000008.1"/>
</dbReference>
<dbReference type="SUPFAM" id="SSF53335">
    <property type="entry name" value="S-adenosyl-L-methionine-dependent methyltransferases"/>
    <property type="match status" value="1"/>
</dbReference>
<proteinExistence type="predicted"/>
<dbReference type="GO" id="GO:0008168">
    <property type="term" value="F:methyltransferase activity"/>
    <property type="evidence" value="ECO:0007669"/>
    <property type="project" value="UniProtKB-KW"/>
</dbReference>
<dbReference type="SUPFAM" id="SSF109854">
    <property type="entry name" value="DinB/YfiT-like putative metalloenzymes"/>
    <property type="match status" value="1"/>
</dbReference>
<dbReference type="InterPro" id="IPR034660">
    <property type="entry name" value="DinB/YfiT-like"/>
</dbReference>
<dbReference type="Proteomes" id="UP000473325">
    <property type="component" value="Unassembled WGS sequence"/>
</dbReference>
<keyword evidence="1" id="KW-0808">Transferase</keyword>
<dbReference type="AlphaFoldDB" id="A0A6L7F0L1"/>
<evidence type="ECO:0000313" key="2">
    <source>
        <dbReference type="Proteomes" id="UP000473325"/>
    </source>
</evidence>
<dbReference type="Gene3D" id="1.20.120.450">
    <property type="entry name" value="dinb family like domain"/>
    <property type="match status" value="1"/>
</dbReference>
<accession>A0A6L7F0L1</accession>
<comment type="caution">
    <text evidence="1">The sequence shown here is derived from an EMBL/GenBank/DDBJ whole genome shotgun (WGS) entry which is preliminary data.</text>
</comment>
<evidence type="ECO:0000313" key="1">
    <source>
        <dbReference type="EMBL" id="MXG90625.1"/>
    </source>
</evidence>
<dbReference type="InterPro" id="IPR029063">
    <property type="entry name" value="SAM-dependent_MTases_sf"/>
</dbReference>
<dbReference type="Pfam" id="PF13489">
    <property type="entry name" value="Methyltransf_23"/>
    <property type="match status" value="1"/>
</dbReference>
<sequence>MIEPDVKDWTWVLHEPCPDCGYDAAAVDRRRIGELLRADALGWTAVLALPRATRRPDDSTWSALEYACHVRDVHRTMAGRLALLLAEDDPTFADWDQDATAVEEGYDRQDPAVVGPEVLEAAEAAGSAYDALRDADESTWSRRGRRSNGSVFTVDTLARYHLHDVVHHAHDVRRLAVEATRSAYDADAGAYAEVTARVLEEHAVELDSFAARVGARGAVLEIGSGGGRDARALEARGLRVRRTDVSPGFVERLVEQGHDAVVLDPLTDDLGGPWDGVWAQASLLHVARDDLPLVLGRLAGATRPGGELLLGLKEGHGERWSVHGRVRAPRWFTFWTEEQLRAVLDGAGWDVSAVRRSEGSDGQPWLTIRASRRGDG</sequence>
<dbReference type="CDD" id="cd02440">
    <property type="entry name" value="AdoMet_MTases"/>
    <property type="match status" value="1"/>
</dbReference>
<protein>
    <submittedName>
        <fullName evidence="1">Methyltransferase domain-containing protein</fullName>
    </submittedName>
</protein>
<gene>
    <name evidence="1" type="ORF">GRQ65_13805</name>
</gene>
<keyword evidence="2" id="KW-1185">Reference proteome</keyword>
<dbReference type="Gene3D" id="3.40.50.150">
    <property type="entry name" value="Vaccinia Virus protein VP39"/>
    <property type="match status" value="1"/>
</dbReference>
<reference evidence="1 2" key="1">
    <citation type="submission" date="2019-12" db="EMBL/GenBank/DDBJ databases">
        <authorList>
            <person name="Kun Z."/>
        </authorList>
    </citation>
    <scope>NUCLEOTIDE SEQUENCE [LARGE SCALE GENOMIC DNA]</scope>
    <source>
        <strain evidence="1 2">YIM 123512</strain>
    </source>
</reference>